<protein>
    <submittedName>
        <fullName evidence="2">Uncharacterized protein</fullName>
    </submittedName>
</protein>
<keyword evidence="1" id="KW-0812">Transmembrane</keyword>
<keyword evidence="1" id="KW-1133">Transmembrane helix</keyword>
<dbReference type="RefSeq" id="XP_013274945.1">
    <property type="nucleotide sequence ID" value="XM_013419491.1"/>
</dbReference>
<name>A0A0D2IPJ1_9EURO</name>
<gene>
    <name evidence="2" type="ORF">Z518_02463</name>
</gene>
<dbReference type="VEuPathDB" id="FungiDB:Z518_02463"/>
<sequence>MSNSQIRWSHRTSTGRSTTFQICVEYLKVFTRSLRLHIIWQLTPKSFKAEQPKVAVYHDHKASILRSAVHLIPLGGALALHGHPICRQDLGDLMQGSLATTFLGVIRHELLSSRSLPLGSFFRPLQATGISFLWSIDLWGTLTGKWLGKRRKIVLFLVTYVMVILAAVVGPSGAVLMIPRLITTTDAKYLVFFDNATALLPQRIGLSNTLHGA</sequence>
<dbReference type="HOGENOM" id="CLU_1295029_0_0_1"/>
<dbReference type="EMBL" id="KN847476">
    <property type="protein sequence ID" value="KIX07809.1"/>
    <property type="molecule type" value="Genomic_DNA"/>
</dbReference>
<keyword evidence="3" id="KW-1185">Reference proteome</keyword>
<keyword evidence="1" id="KW-0472">Membrane</keyword>
<evidence type="ECO:0000256" key="1">
    <source>
        <dbReference type="SAM" id="Phobius"/>
    </source>
</evidence>
<accession>A0A0D2IPJ1</accession>
<dbReference type="Proteomes" id="UP000053617">
    <property type="component" value="Unassembled WGS sequence"/>
</dbReference>
<proteinExistence type="predicted"/>
<dbReference type="OrthoDB" id="5342924at2759"/>
<feature type="transmembrane region" description="Helical" evidence="1">
    <location>
        <begin position="153"/>
        <end position="178"/>
    </location>
</feature>
<dbReference type="AlphaFoldDB" id="A0A0D2IPJ1"/>
<dbReference type="GeneID" id="25290534"/>
<organism evidence="2 3">
    <name type="scientific">Rhinocladiella mackenziei CBS 650.93</name>
    <dbReference type="NCBI Taxonomy" id="1442369"/>
    <lineage>
        <taxon>Eukaryota</taxon>
        <taxon>Fungi</taxon>
        <taxon>Dikarya</taxon>
        <taxon>Ascomycota</taxon>
        <taxon>Pezizomycotina</taxon>
        <taxon>Eurotiomycetes</taxon>
        <taxon>Chaetothyriomycetidae</taxon>
        <taxon>Chaetothyriales</taxon>
        <taxon>Herpotrichiellaceae</taxon>
        <taxon>Rhinocladiella</taxon>
    </lineage>
</organism>
<evidence type="ECO:0000313" key="3">
    <source>
        <dbReference type="Proteomes" id="UP000053617"/>
    </source>
</evidence>
<reference evidence="2 3" key="1">
    <citation type="submission" date="2015-01" db="EMBL/GenBank/DDBJ databases">
        <title>The Genome Sequence of Rhinocladiella mackenzie CBS 650.93.</title>
        <authorList>
            <consortium name="The Broad Institute Genomics Platform"/>
            <person name="Cuomo C."/>
            <person name="de Hoog S."/>
            <person name="Gorbushina A."/>
            <person name="Stielow B."/>
            <person name="Teixiera M."/>
            <person name="Abouelleil A."/>
            <person name="Chapman S.B."/>
            <person name="Priest M."/>
            <person name="Young S.K."/>
            <person name="Wortman J."/>
            <person name="Nusbaum C."/>
            <person name="Birren B."/>
        </authorList>
    </citation>
    <scope>NUCLEOTIDE SEQUENCE [LARGE SCALE GENOMIC DNA]</scope>
    <source>
        <strain evidence="2 3">CBS 650.93</strain>
    </source>
</reference>
<evidence type="ECO:0000313" key="2">
    <source>
        <dbReference type="EMBL" id="KIX07809.1"/>
    </source>
</evidence>